<name>A0ABW2ZS47_9MICO</name>
<evidence type="ECO:0000256" key="2">
    <source>
        <dbReference type="ARBA" id="ARBA00022723"/>
    </source>
</evidence>
<sequence length="201" mass="20696">MLRARKILAGVAVTVVAVLAPVAPASAHDELVSSDPAADQALVAAPETVTLQFTGDVLTMGAVIMVADADGTDWTEGDPLVDGATVSAIIRPGMPEAGYEVRWRVVSGDGHPVAGIVPFTVGDGDPLTRDAESVESADATTSAERQTDSEGGALRAVLIGVGGALIAIALYVAVRTLTRRRTVGVTHRSGVDRDTPERHNP</sequence>
<evidence type="ECO:0000256" key="4">
    <source>
        <dbReference type="ARBA" id="ARBA00023008"/>
    </source>
</evidence>
<dbReference type="InterPro" id="IPR032694">
    <property type="entry name" value="CopC/D"/>
</dbReference>
<gene>
    <name evidence="9" type="ORF">ACFQZV_08010</name>
</gene>
<dbReference type="PANTHER" id="PTHR34820:SF4">
    <property type="entry name" value="INNER MEMBRANE PROTEIN YEBZ"/>
    <property type="match status" value="1"/>
</dbReference>
<dbReference type="PANTHER" id="PTHR34820">
    <property type="entry name" value="INNER MEMBRANE PROTEIN YEBZ"/>
    <property type="match status" value="1"/>
</dbReference>
<evidence type="ECO:0000256" key="7">
    <source>
        <dbReference type="SAM" id="SignalP"/>
    </source>
</evidence>
<keyword evidence="6" id="KW-1133">Transmembrane helix</keyword>
<protein>
    <submittedName>
        <fullName evidence="9">Copper resistance protein CopC</fullName>
    </submittedName>
</protein>
<evidence type="ECO:0000256" key="3">
    <source>
        <dbReference type="ARBA" id="ARBA00022729"/>
    </source>
</evidence>
<evidence type="ECO:0000256" key="1">
    <source>
        <dbReference type="ARBA" id="ARBA00004196"/>
    </source>
</evidence>
<dbReference type="InterPro" id="IPR014756">
    <property type="entry name" value="Ig_E-set"/>
</dbReference>
<keyword evidence="2" id="KW-0479">Metal-binding</keyword>
<accession>A0ABW2ZS47</accession>
<feature type="signal peptide" evidence="7">
    <location>
        <begin position="1"/>
        <end position="27"/>
    </location>
</feature>
<dbReference type="InterPro" id="IPR007348">
    <property type="entry name" value="CopC_dom"/>
</dbReference>
<evidence type="ECO:0000313" key="9">
    <source>
        <dbReference type="EMBL" id="MFD0781243.1"/>
    </source>
</evidence>
<keyword evidence="6" id="KW-0812">Transmembrane</keyword>
<dbReference type="SUPFAM" id="SSF81296">
    <property type="entry name" value="E set domains"/>
    <property type="match status" value="1"/>
</dbReference>
<feature type="transmembrane region" description="Helical" evidence="6">
    <location>
        <begin position="152"/>
        <end position="174"/>
    </location>
</feature>
<dbReference type="Pfam" id="PF04234">
    <property type="entry name" value="CopC"/>
    <property type="match status" value="1"/>
</dbReference>
<evidence type="ECO:0000256" key="5">
    <source>
        <dbReference type="SAM" id="MobiDB-lite"/>
    </source>
</evidence>
<dbReference type="Gene3D" id="2.60.40.1220">
    <property type="match status" value="1"/>
</dbReference>
<evidence type="ECO:0000259" key="8">
    <source>
        <dbReference type="Pfam" id="PF04234"/>
    </source>
</evidence>
<organism evidence="9 10">
    <name type="scientific">Microbacterium koreense</name>
    <dbReference type="NCBI Taxonomy" id="323761"/>
    <lineage>
        <taxon>Bacteria</taxon>
        <taxon>Bacillati</taxon>
        <taxon>Actinomycetota</taxon>
        <taxon>Actinomycetes</taxon>
        <taxon>Micrococcales</taxon>
        <taxon>Microbacteriaceae</taxon>
        <taxon>Microbacterium</taxon>
    </lineage>
</organism>
<evidence type="ECO:0000313" key="10">
    <source>
        <dbReference type="Proteomes" id="UP001597042"/>
    </source>
</evidence>
<feature type="chain" id="PRO_5045063974" evidence="7">
    <location>
        <begin position="28"/>
        <end position="201"/>
    </location>
</feature>
<keyword evidence="10" id="KW-1185">Reference proteome</keyword>
<feature type="region of interest" description="Disordered" evidence="5">
    <location>
        <begin position="124"/>
        <end position="149"/>
    </location>
</feature>
<evidence type="ECO:0000256" key="6">
    <source>
        <dbReference type="SAM" id="Phobius"/>
    </source>
</evidence>
<keyword evidence="4" id="KW-0186">Copper</keyword>
<keyword evidence="6" id="KW-0472">Membrane</keyword>
<comment type="subcellular location">
    <subcellularLocation>
        <location evidence="1">Cell envelope</location>
    </subcellularLocation>
</comment>
<dbReference type="EMBL" id="JBHTIM010000001">
    <property type="protein sequence ID" value="MFD0781243.1"/>
    <property type="molecule type" value="Genomic_DNA"/>
</dbReference>
<proteinExistence type="predicted"/>
<dbReference type="RefSeq" id="WP_378749958.1">
    <property type="nucleotide sequence ID" value="NZ_JBHSSV010000002.1"/>
</dbReference>
<dbReference type="Proteomes" id="UP001597042">
    <property type="component" value="Unassembled WGS sequence"/>
</dbReference>
<comment type="caution">
    <text evidence="9">The sequence shown here is derived from an EMBL/GenBank/DDBJ whole genome shotgun (WGS) entry which is preliminary data.</text>
</comment>
<feature type="domain" description="CopC" evidence="8">
    <location>
        <begin position="28"/>
        <end position="121"/>
    </location>
</feature>
<dbReference type="InterPro" id="IPR014755">
    <property type="entry name" value="Cu-Rt/internalin_Ig-like"/>
</dbReference>
<keyword evidence="3 7" id="KW-0732">Signal</keyword>
<reference evidence="10" key="1">
    <citation type="journal article" date="2019" name="Int. J. Syst. Evol. Microbiol.">
        <title>The Global Catalogue of Microorganisms (GCM) 10K type strain sequencing project: providing services to taxonomists for standard genome sequencing and annotation.</title>
        <authorList>
            <consortium name="The Broad Institute Genomics Platform"/>
            <consortium name="The Broad Institute Genome Sequencing Center for Infectious Disease"/>
            <person name="Wu L."/>
            <person name="Ma J."/>
        </authorList>
    </citation>
    <scope>NUCLEOTIDE SEQUENCE [LARGE SCALE GENOMIC DNA]</scope>
    <source>
        <strain evidence="10">CCUG 50754</strain>
    </source>
</reference>